<dbReference type="InterPro" id="IPR050109">
    <property type="entry name" value="HTH-type_TetR-like_transc_reg"/>
</dbReference>
<dbReference type="PANTHER" id="PTHR30055">
    <property type="entry name" value="HTH-TYPE TRANSCRIPTIONAL REGULATOR RUTR"/>
    <property type="match status" value="1"/>
</dbReference>
<evidence type="ECO:0000256" key="2">
    <source>
        <dbReference type="PROSITE-ProRule" id="PRU00335"/>
    </source>
</evidence>
<feature type="DNA-binding region" description="H-T-H motif" evidence="2">
    <location>
        <begin position="29"/>
        <end position="48"/>
    </location>
</feature>
<dbReference type="SUPFAM" id="SSF46689">
    <property type="entry name" value="Homeodomain-like"/>
    <property type="match status" value="1"/>
</dbReference>
<evidence type="ECO:0000256" key="1">
    <source>
        <dbReference type="ARBA" id="ARBA00023125"/>
    </source>
</evidence>
<dbReference type="Proteomes" id="UP000215086">
    <property type="component" value="Chromosome"/>
</dbReference>
<dbReference type="Gene3D" id="1.10.357.10">
    <property type="entry name" value="Tetracycline Repressor, domain 2"/>
    <property type="match status" value="1"/>
</dbReference>
<dbReference type="InterPro" id="IPR001647">
    <property type="entry name" value="HTH_TetR"/>
</dbReference>
<dbReference type="PROSITE" id="PS50977">
    <property type="entry name" value="HTH_TETR_2"/>
    <property type="match status" value="1"/>
</dbReference>
<keyword evidence="5" id="KW-1185">Reference proteome</keyword>
<dbReference type="InterPro" id="IPR036271">
    <property type="entry name" value="Tet_transcr_reg_TetR-rel_C_sf"/>
</dbReference>
<dbReference type="OrthoDB" id="9789566at2"/>
<proteinExistence type="predicted"/>
<dbReference type="InterPro" id="IPR009057">
    <property type="entry name" value="Homeodomain-like_sf"/>
</dbReference>
<name>A0A286RDI8_9BACT</name>
<dbReference type="InterPro" id="IPR023772">
    <property type="entry name" value="DNA-bd_HTH_TetR-type_CS"/>
</dbReference>
<evidence type="ECO:0000313" key="5">
    <source>
        <dbReference type="Proteomes" id="UP000215086"/>
    </source>
</evidence>
<evidence type="ECO:0000313" key="4">
    <source>
        <dbReference type="EMBL" id="ASV74035.1"/>
    </source>
</evidence>
<dbReference type="PROSITE" id="PS01081">
    <property type="entry name" value="HTH_TETR_1"/>
    <property type="match status" value="1"/>
</dbReference>
<dbReference type="RefSeq" id="WP_095414475.1">
    <property type="nucleotide sequence ID" value="NZ_CP018477.1"/>
</dbReference>
<dbReference type="PANTHER" id="PTHR30055:SF226">
    <property type="entry name" value="HTH-TYPE TRANSCRIPTIONAL REGULATOR PKSA"/>
    <property type="match status" value="1"/>
</dbReference>
<gene>
    <name evidence="4" type="ORF">THTE_1433</name>
</gene>
<dbReference type="SUPFAM" id="SSF48498">
    <property type="entry name" value="Tetracyclin repressor-like, C-terminal domain"/>
    <property type="match status" value="1"/>
</dbReference>
<dbReference type="EMBL" id="CP018477">
    <property type="protein sequence ID" value="ASV74035.1"/>
    <property type="molecule type" value="Genomic_DNA"/>
</dbReference>
<keyword evidence="1 2" id="KW-0238">DNA-binding</keyword>
<organism evidence="4 5">
    <name type="scientific">Thermogutta terrifontis</name>
    <dbReference type="NCBI Taxonomy" id="1331910"/>
    <lineage>
        <taxon>Bacteria</taxon>
        <taxon>Pseudomonadati</taxon>
        <taxon>Planctomycetota</taxon>
        <taxon>Planctomycetia</taxon>
        <taxon>Pirellulales</taxon>
        <taxon>Thermoguttaceae</taxon>
        <taxon>Thermogutta</taxon>
    </lineage>
</organism>
<dbReference type="KEGG" id="ttf:THTE_1433"/>
<dbReference type="Pfam" id="PF00440">
    <property type="entry name" value="TetR_N"/>
    <property type="match status" value="1"/>
</dbReference>
<dbReference type="GO" id="GO:0000976">
    <property type="term" value="F:transcription cis-regulatory region binding"/>
    <property type="evidence" value="ECO:0007669"/>
    <property type="project" value="TreeGrafter"/>
</dbReference>
<dbReference type="AlphaFoldDB" id="A0A286RDI8"/>
<sequence>MSHFPEDTKSRLLTAAGELFAELGYEGATARQICERAGVNIAAINYHFKSKEHLYVEAVKAAAPLFRPEEADLERRLEELKQSGDRHQAAQLLADYIRLMTRHMIAEVVPEWKVKLMMREMLEPHESCCEFFRQHIQRNFTILLGILEILFREEMPPERRIQTGLSIVAQCLHYRMAHDVLEFLVPPELRGKFTAEDVARHIIEFTFSALGLTLPFVTQWTQEAASSANAGN</sequence>
<reference evidence="4 5" key="1">
    <citation type="journal article" name="Front. Microbiol.">
        <title>Sugar Metabolism of the First Thermophilic Planctomycete Thermogutta terrifontis: Comparative Genomic and Transcriptomic Approaches.</title>
        <authorList>
            <person name="Elcheninov A.G."/>
            <person name="Menzel P."/>
            <person name="Gudbergsdottir S.R."/>
            <person name="Slesarev A.I."/>
            <person name="Kadnikov V.V."/>
            <person name="Krogh A."/>
            <person name="Bonch-Osmolovskaya E.A."/>
            <person name="Peng X."/>
            <person name="Kublanov I.V."/>
        </authorList>
    </citation>
    <scope>NUCLEOTIDE SEQUENCE [LARGE SCALE GENOMIC DNA]</scope>
    <source>
        <strain evidence="4 5">R1</strain>
    </source>
</reference>
<accession>A0A286RDI8</accession>
<dbReference type="PRINTS" id="PR00455">
    <property type="entry name" value="HTHTETR"/>
</dbReference>
<dbReference type="Gene3D" id="1.10.10.60">
    <property type="entry name" value="Homeodomain-like"/>
    <property type="match status" value="1"/>
</dbReference>
<dbReference type="InterPro" id="IPR015292">
    <property type="entry name" value="Tscrpt_reg_YbiH_C"/>
</dbReference>
<evidence type="ECO:0000259" key="3">
    <source>
        <dbReference type="PROSITE" id="PS50977"/>
    </source>
</evidence>
<feature type="domain" description="HTH tetR-type" evidence="3">
    <location>
        <begin position="6"/>
        <end position="66"/>
    </location>
</feature>
<dbReference type="GO" id="GO:0003700">
    <property type="term" value="F:DNA-binding transcription factor activity"/>
    <property type="evidence" value="ECO:0007669"/>
    <property type="project" value="TreeGrafter"/>
</dbReference>
<protein>
    <submittedName>
        <fullName evidence="4">Transcriptional regulator, TetR family</fullName>
    </submittedName>
</protein>
<dbReference type="Pfam" id="PF09209">
    <property type="entry name" value="CecR_C"/>
    <property type="match status" value="1"/>
</dbReference>